<accession>A0AA37IFG8</accession>
<dbReference type="InterPro" id="IPR036291">
    <property type="entry name" value="NAD(P)-bd_dom_sf"/>
</dbReference>
<dbReference type="SUPFAM" id="SSF51735">
    <property type="entry name" value="NAD(P)-binding Rossmann-fold domains"/>
    <property type="match status" value="1"/>
</dbReference>
<dbReference type="InterPro" id="IPR013154">
    <property type="entry name" value="ADH-like_N"/>
</dbReference>
<dbReference type="SUPFAM" id="SSF50129">
    <property type="entry name" value="GroES-like"/>
    <property type="match status" value="1"/>
</dbReference>
<dbReference type="AlphaFoldDB" id="A0AA37IFG8"/>
<feature type="domain" description="Alcohol dehydrogenase-like C-terminal" evidence="4">
    <location>
        <begin position="244"/>
        <end position="326"/>
    </location>
</feature>
<proteinExistence type="predicted"/>
<evidence type="ECO:0000313" key="7">
    <source>
        <dbReference type="Proteomes" id="UP001055111"/>
    </source>
</evidence>
<evidence type="ECO:0000256" key="3">
    <source>
        <dbReference type="ARBA" id="ARBA00022833"/>
    </source>
</evidence>
<dbReference type="Pfam" id="PF00107">
    <property type="entry name" value="ADH_zinc_N"/>
    <property type="match status" value="1"/>
</dbReference>
<dbReference type="InterPro" id="IPR011032">
    <property type="entry name" value="GroES-like_sf"/>
</dbReference>
<protein>
    <submittedName>
        <fullName evidence="6">Glutathione-dependent formaldehyde dehydrogenase</fullName>
    </submittedName>
</protein>
<dbReference type="EMBL" id="BPUS01000018">
    <property type="protein sequence ID" value="GJH28896.1"/>
    <property type="molecule type" value="Genomic_DNA"/>
</dbReference>
<evidence type="ECO:0000256" key="2">
    <source>
        <dbReference type="ARBA" id="ARBA00022723"/>
    </source>
</evidence>
<comment type="caution">
    <text evidence="6">The sequence shown here is derived from an EMBL/GenBank/DDBJ whole genome shotgun (WGS) entry which is preliminary data.</text>
</comment>
<comment type="cofactor">
    <cofactor evidence="1">
        <name>Zn(2+)</name>
        <dbReference type="ChEBI" id="CHEBI:29105"/>
    </cofactor>
</comment>
<dbReference type="InterPro" id="IPR013149">
    <property type="entry name" value="ADH-like_C"/>
</dbReference>
<organism evidence="6 7">
    <name type="scientific">Caballeronia novacaledonica</name>
    <dbReference type="NCBI Taxonomy" id="1544861"/>
    <lineage>
        <taxon>Bacteria</taxon>
        <taxon>Pseudomonadati</taxon>
        <taxon>Pseudomonadota</taxon>
        <taxon>Betaproteobacteria</taxon>
        <taxon>Burkholderiales</taxon>
        <taxon>Burkholderiaceae</taxon>
        <taxon>Caballeronia</taxon>
    </lineage>
</organism>
<keyword evidence="3" id="KW-0862">Zinc</keyword>
<dbReference type="PANTHER" id="PTHR42813:SF2">
    <property type="entry name" value="DEHYDROGENASE, ZINC-CONTAINING, PUTATIVE (AFU_ORTHOLOGUE AFUA_2G02810)-RELATED"/>
    <property type="match status" value="1"/>
</dbReference>
<dbReference type="Proteomes" id="UP001055111">
    <property type="component" value="Unassembled WGS sequence"/>
</dbReference>
<feature type="domain" description="Alcohol dehydrogenase-like N-terminal" evidence="5">
    <location>
        <begin position="73"/>
        <end position="204"/>
    </location>
</feature>
<keyword evidence="2" id="KW-0479">Metal-binding</keyword>
<reference evidence="6" key="1">
    <citation type="submission" date="2022-09" db="EMBL/GenBank/DDBJ databases">
        <title>Isolation and characterization of 3-chlorobenzoate degrading bacteria from soils in Shizuoka.</title>
        <authorList>
            <person name="Ifat A."/>
            <person name="Ogawa N."/>
            <person name="Kimbara K."/>
            <person name="Moriuchi R."/>
            <person name="Dohra H."/>
            <person name="Shintani M."/>
        </authorList>
    </citation>
    <scope>NUCLEOTIDE SEQUENCE</scope>
    <source>
        <strain evidence="6">19CS4-2</strain>
    </source>
</reference>
<name>A0AA37IFG8_9BURK</name>
<dbReference type="Gene3D" id="3.90.180.10">
    <property type="entry name" value="Medium-chain alcohol dehydrogenases, catalytic domain"/>
    <property type="match status" value="1"/>
</dbReference>
<evidence type="ECO:0000259" key="4">
    <source>
        <dbReference type="Pfam" id="PF00107"/>
    </source>
</evidence>
<sequence length="437" mass="47876">MVAAVCVRAFKLVEQRGTARPQGGTIEGAQAVRALLSRSTAHTQGIQTMKALIWQGKKDIRYESVPDPRIEHPRDAVIKVSTCAICGSDLHLFDGFMPGMKSGDVMGHEFMGEVVEVGSENSALRIGERVVVPFTIICGECDQCKRGNFSVCERSNRNKDDAEKLFGHTTAGLFGYTHLTGGYSGGQAEYVRVPFADKTHVKIPEGLSDEQVLFLGDIFPTGWQAAVQCEIEPTDTVAIWGAGPVGQMAVRSALLLGAKQVVVIDRVPERLAMARAAGAISIDFKEESVLDRLKDLTQGKGPEKCIDAVGMESHATRSFDALYDRAKQAVMLETDRPHVLREMIYVCRPAGTLSVPGVYGGLIDKIPFGAAMNKGLTWRMGQTHVNRWTDDLLRRIQEGQIDPSFIITHRVSLADGPEMYKTFRDKEDGCIKVVLKP</sequence>
<dbReference type="Pfam" id="PF08240">
    <property type="entry name" value="ADH_N"/>
    <property type="match status" value="1"/>
</dbReference>
<dbReference type="GO" id="GO:0046872">
    <property type="term" value="F:metal ion binding"/>
    <property type="evidence" value="ECO:0007669"/>
    <property type="project" value="UniProtKB-KW"/>
</dbReference>
<dbReference type="PANTHER" id="PTHR42813">
    <property type="entry name" value="ZINC-TYPE ALCOHOL DEHYDROGENASE-LIKE"/>
    <property type="match status" value="1"/>
</dbReference>
<evidence type="ECO:0000256" key="1">
    <source>
        <dbReference type="ARBA" id="ARBA00001947"/>
    </source>
</evidence>
<evidence type="ECO:0000313" key="6">
    <source>
        <dbReference type="EMBL" id="GJH28896.1"/>
    </source>
</evidence>
<dbReference type="CDD" id="cd08283">
    <property type="entry name" value="FDH_like_1"/>
    <property type="match status" value="1"/>
</dbReference>
<evidence type="ECO:0000259" key="5">
    <source>
        <dbReference type="Pfam" id="PF08240"/>
    </source>
</evidence>
<gene>
    <name evidence="6" type="ORF">CBA19CS42_30290</name>
</gene>
<dbReference type="Gene3D" id="3.40.50.720">
    <property type="entry name" value="NAD(P)-binding Rossmann-like Domain"/>
    <property type="match status" value="1"/>
</dbReference>